<organism evidence="6 7">
    <name type="scientific">Pseudovibrio japonicus</name>
    <dbReference type="NCBI Taxonomy" id="366534"/>
    <lineage>
        <taxon>Bacteria</taxon>
        <taxon>Pseudomonadati</taxon>
        <taxon>Pseudomonadota</taxon>
        <taxon>Alphaproteobacteria</taxon>
        <taxon>Hyphomicrobiales</taxon>
        <taxon>Stappiaceae</taxon>
        <taxon>Pseudovibrio</taxon>
    </lineage>
</organism>
<dbReference type="SUPFAM" id="SSF46785">
    <property type="entry name" value="Winged helix' DNA-binding domain"/>
    <property type="match status" value="1"/>
</dbReference>
<dbReference type="InterPro" id="IPR036390">
    <property type="entry name" value="WH_DNA-bd_sf"/>
</dbReference>
<comment type="similarity">
    <text evidence="1">Belongs to the LysR transcriptional regulatory family.</text>
</comment>
<evidence type="ECO:0000256" key="1">
    <source>
        <dbReference type="ARBA" id="ARBA00009437"/>
    </source>
</evidence>
<dbReference type="EMBL" id="BMXE01000003">
    <property type="protein sequence ID" value="GHB32114.1"/>
    <property type="molecule type" value="Genomic_DNA"/>
</dbReference>
<protein>
    <submittedName>
        <fullName evidence="6">LysR family transcriptional regulator</fullName>
    </submittedName>
</protein>
<dbReference type="PROSITE" id="PS50931">
    <property type="entry name" value="HTH_LYSR"/>
    <property type="match status" value="1"/>
</dbReference>
<dbReference type="SUPFAM" id="SSF53850">
    <property type="entry name" value="Periplasmic binding protein-like II"/>
    <property type="match status" value="1"/>
</dbReference>
<dbReference type="Pfam" id="PF03466">
    <property type="entry name" value="LysR_substrate"/>
    <property type="match status" value="1"/>
</dbReference>
<name>A0ABQ3EB42_9HYPH</name>
<dbReference type="InterPro" id="IPR036388">
    <property type="entry name" value="WH-like_DNA-bd_sf"/>
</dbReference>
<dbReference type="Proteomes" id="UP000637980">
    <property type="component" value="Unassembled WGS sequence"/>
</dbReference>
<keyword evidence="3" id="KW-0238">DNA-binding</keyword>
<evidence type="ECO:0000256" key="2">
    <source>
        <dbReference type="ARBA" id="ARBA00023015"/>
    </source>
</evidence>
<dbReference type="InterPro" id="IPR000847">
    <property type="entry name" value="LysR_HTH_N"/>
</dbReference>
<comment type="caution">
    <text evidence="6">The sequence shown here is derived from an EMBL/GenBank/DDBJ whole genome shotgun (WGS) entry which is preliminary data.</text>
</comment>
<sequence length="290" mass="32306">MTFEQLVVLEAIVSQGTFRGAAEHLHKAQSAVSHMLKKLEDELGFELLSREEYRPKLTPSGEIFYRHATRVLRGMRELKSIAQNLNSHHEAEVLLSVSSTYPLPPLLKLIGTMTPEFPATHIRLARDNMGGPLERLLSGEAQIIISTLHDVPMERVEAAPVAPIVMLPVAHRDFPAAQGNHLRTTAEMQGYVQVVVSDSSQSNEQSRGLLPGGLRWTVSDFATKKEILMENMGWGGMPDYLIRKELEEGTLVPLNVEGYAATPVQQYVMRRRDKPAGIVAQAIWNRITAQ</sequence>
<dbReference type="InterPro" id="IPR005119">
    <property type="entry name" value="LysR_subst-bd"/>
</dbReference>
<accession>A0ABQ3EB42</accession>
<reference evidence="7" key="1">
    <citation type="journal article" date="2019" name="Int. J. Syst. Evol. Microbiol.">
        <title>The Global Catalogue of Microorganisms (GCM) 10K type strain sequencing project: providing services to taxonomists for standard genome sequencing and annotation.</title>
        <authorList>
            <consortium name="The Broad Institute Genomics Platform"/>
            <consortium name="The Broad Institute Genome Sequencing Center for Infectious Disease"/>
            <person name="Wu L."/>
            <person name="Ma J."/>
        </authorList>
    </citation>
    <scope>NUCLEOTIDE SEQUENCE [LARGE SCALE GENOMIC DNA]</scope>
    <source>
        <strain evidence="7">KCTC 12861</strain>
    </source>
</reference>
<evidence type="ECO:0000256" key="3">
    <source>
        <dbReference type="ARBA" id="ARBA00023125"/>
    </source>
</evidence>
<dbReference type="Pfam" id="PF00126">
    <property type="entry name" value="HTH_1"/>
    <property type="match status" value="1"/>
</dbReference>
<dbReference type="RefSeq" id="WP_189436725.1">
    <property type="nucleotide sequence ID" value="NZ_BMXE01000003.1"/>
</dbReference>
<keyword evidence="2" id="KW-0805">Transcription regulation</keyword>
<evidence type="ECO:0000313" key="6">
    <source>
        <dbReference type="EMBL" id="GHB32114.1"/>
    </source>
</evidence>
<dbReference type="PRINTS" id="PR00039">
    <property type="entry name" value="HTHLYSR"/>
</dbReference>
<dbReference type="Gene3D" id="3.40.190.290">
    <property type="match status" value="1"/>
</dbReference>
<proteinExistence type="inferred from homology"/>
<keyword evidence="4" id="KW-0804">Transcription</keyword>
<dbReference type="PANTHER" id="PTHR30126:SF88">
    <property type="entry name" value="TRANSCRIPTIONAL REGULATOR-RELATED"/>
    <property type="match status" value="1"/>
</dbReference>
<evidence type="ECO:0000256" key="4">
    <source>
        <dbReference type="ARBA" id="ARBA00023163"/>
    </source>
</evidence>
<gene>
    <name evidence="6" type="ORF">GCM10007094_21110</name>
</gene>
<dbReference type="Gene3D" id="1.10.10.10">
    <property type="entry name" value="Winged helix-like DNA-binding domain superfamily/Winged helix DNA-binding domain"/>
    <property type="match status" value="1"/>
</dbReference>
<feature type="domain" description="HTH lysR-type" evidence="5">
    <location>
        <begin position="1"/>
        <end position="58"/>
    </location>
</feature>
<evidence type="ECO:0000259" key="5">
    <source>
        <dbReference type="PROSITE" id="PS50931"/>
    </source>
</evidence>
<dbReference type="PANTHER" id="PTHR30126">
    <property type="entry name" value="HTH-TYPE TRANSCRIPTIONAL REGULATOR"/>
    <property type="match status" value="1"/>
</dbReference>
<evidence type="ECO:0000313" key="7">
    <source>
        <dbReference type="Proteomes" id="UP000637980"/>
    </source>
</evidence>
<keyword evidence="7" id="KW-1185">Reference proteome</keyword>